<organism evidence="1 2">
    <name type="scientific">Mycolicibacterium farcinogenes</name>
    <name type="common">Mycobacterium farcinogenes</name>
    <dbReference type="NCBI Taxonomy" id="1802"/>
    <lineage>
        <taxon>Bacteria</taxon>
        <taxon>Bacillati</taxon>
        <taxon>Actinomycetota</taxon>
        <taxon>Actinomycetes</taxon>
        <taxon>Mycobacteriales</taxon>
        <taxon>Mycobacteriaceae</taxon>
        <taxon>Mycolicibacterium</taxon>
    </lineage>
</organism>
<name>A0ACD1FHP6_MYCFR</name>
<reference evidence="1" key="1">
    <citation type="submission" date="2021-07" db="EMBL/GenBank/DDBJ databases">
        <title>Complete Genome Sequences of Mycobacterium farcinogenes Isolated from Clinical Specimens from Patients in Thailand.</title>
        <authorList>
            <person name="Sodsai P."/>
        </authorList>
    </citation>
    <scope>NUCLEOTIDE SEQUENCE</scope>
    <source>
        <strain evidence="1">BKK/CU-MFGFA-001</strain>
    </source>
</reference>
<dbReference type="Proteomes" id="UP000825598">
    <property type="component" value="Chromosome"/>
</dbReference>
<evidence type="ECO:0000313" key="1">
    <source>
        <dbReference type="EMBL" id="QZH66430.1"/>
    </source>
</evidence>
<evidence type="ECO:0000313" key="2">
    <source>
        <dbReference type="Proteomes" id="UP000825598"/>
    </source>
</evidence>
<gene>
    <name evidence="1" type="ORF">K6L26_01560</name>
</gene>
<protein>
    <submittedName>
        <fullName evidence="1">Uncharacterized protein</fullName>
    </submittedName>
</protein>
<sequence length="83" mass="8993">MTRGEEMPTAHGDKSSGDMELLQRVTAHLTTDVQRTVRTAVADAMLEGWSPTEVQLLRLAALAAGKLTYSEYAERCIGALDVS</sequence>
<proteinExistence type="predicted"/>
<accession>A0ACD1FHP6</accession>
<keyword evidence="2" id="KW-1185">Reference proteome</keyword>
<dbReference type="EMBL" id="CP081673">
    <property type="protein sequence ID" value="QZH66430.1"/>
    <property type="molecule type" value="Genomic_DNA"/>
</dbReference>